<evidence type="ECO:0000313" key="3">
    <source>
        <dbReference type="Proteomes" id="UP000183685"/>
    </source>
</evidence>
<feature type="compositionally biased region" description="Basic and acidic residues" evidence="1">
    <location>
        <begin position="132"/>
        <end position="142"/>
    </location>
</feature>
<sequence length="142" mass="16222">MNRNYKTHIVFIHPFAIAGYKETLPAGTYRLDVEEERIEGLSFTAFKRKEVTLHLNQNPKRPGVSEMLTLAPHEIDAAMVWDRRRDTAIDHSQPRARLFAPSLSQSAIDRGENEGMLWVRDDGTDPQSPYPGDKKFLDGKDN</sequence>
<dbReference type="AlphaFoldDB" id="A0A1G7AY89"/>
<dbReference type="RefSeq" id="WP_068307253.1">
    <property type="nucleotide sequence ID" value="NZ_FNAK01000005.1"/>
</dbReference>
<organism evidence="2 3">
    <name type="scientific">Kordiimonas lacus</name>
    <dbReference type="NCBI Taxonomy" id="637679"/>
    <lineage>
        <taxon>Bacteria</taxon>
        <taxon>Pseudomonadati</taxon>
        <taxon>Pseudomonadota</taxon>
        <taxon>Alphaproteobacteria</taxon>
        <taxon>Kordiimonadales</taxon>
        <taxon>Kordiimonadaceae</taxon>
        <taxon>Kordiimonas</taxon>
    </lineage>
</organism>
<protein>
    <submittedName>
        <fullName evidence="2">Uncharacterized protein</fullName>
    </submittedName>
</protein>
<feature type="compositionally biased region" description="Basic and acidic residues" evidence="1">
    <location>
        <begin position="113"/>
        <end position="123"/>
    </location>
</feature>
<proteinExistence type="predicted"/>
<gene>
    <name evidence="2" type="ORF">SAMN04488071_2267</name>
</gene>
<name>A0A1G7AY89_9PROT</name>
<dbReference type="Proteomes" id="UP000183685">
    <property type="component" value="Unassembled WGS sequence"/>
</dbReference>
<evidence type="ECO:0000256" key="1">
    <source>
        <dbReference type="SAM" id="MobiDB-lite"/>
    </source>
</evidence>
<keyword evidence="3" id="KW-1185">Reference proteome</keyword>
<dbReference type="EMBL" id="FNAK01000005">
    <property type="protein sequence ID" value="SDE19682.1"/>
    <property type="molecule type" value="Genomic_DNA"/>
</dbReference>
<reference evidence="2 3" key="1">
    <citation type="submission" date="2016-10" db="EMBL/GenBank/DDBJ databases">
        <authorList>
            <person name="de Groot N.N."/>
        </authorList>
    </citation>
    <scope>NUCLEOTIDE SEQUENCE [LARGE SCALE GENOMIC DNA]</scope>
    <source>
        <strain evidence="2 3">CGMCC 1.9109</strain>
    </source>
</reference>
<evidence type="ECO:0000313" key="2">
    <source>
        <dbReference type="EMBL" id="SDE19682.1"/>
    </source>
</evidence>
<feature type="region of interest" description="Disordered" evidence="1">
    <location>
        <begin position="113"/>
        <end position="142"/>
    </location>
</feature>
<accession>A0A1G7AY89</accession>